<dbReference type="GO" id="GO:0051920">
    <property type="term" value="F:peroxiredoxin activity"/>
    <property type="evidence" value="ECO:0007669"/>
    <property type="project" value="InterPro"/>
</dbReference>
<dbReference type="Pfam" id="PF02627">
    <property type="entry name" value="CMD"/>
    <property type="match status" value="1"/>
</dbReference>
<reference evidence="2 3" key="1">
    <citation type="journal article" date="2018" name="J. Microbiol.">
        <title>Baekduia soli gen. nov., sp. nov., a novel bacterium isolated from the soil of Baekdu Mountain and proposal of a novel family name, Baekduiaceae fam. nov.</title>
        <authorList>
            <person name="An D.S."/>
            <person name="Siddiqi M.Z."/>
            <person name="Kim K.H."/>
            <person name="Yu H.S."/>
            <person name="Im W.T."/>
        </authorList>
    </citation>
    <scope>NUCLEOTIDE SEQUENCE [LARGE SCALE GENOMIC DNA]</scope>
    <source>
        <strain evidence="2 3">BR7-21</strain>
    </source>
</reference>
<dbReference type="KEGG" id="bsol:FSW04_13660"/>
<dbReference type="AlphaFoldDB" id="A0A5B8U6P3"/>
<evidence type="ECO:0000259" key="1">
    <source>
        <dbReference type="Pfam" id="PF02627"/>
    </source>
</evidence>
<dbReference type="PANTHER" id="PTHR34846:SF7">
    <property type="entry name" value="BLL7811 PROTEIN"/>
    <property type="match status" value="1"/>
</dbReference>
<accession>A0A5B8U6P3</accession>
<name>A0A5B8U6P3_9ACTN</name>
<evidence type="ECO:0000313" key="3">
    <source>
        <dbReference type="Proteomes" id="UP000321805"/>
    </source>
</evidence>
<dbReference type="NCBIfam" id="TIGR00778">
    <property type="entry name" value="ahpD_dom"/>
    <property type="match status" value="1"/>
</dbReference>
<dbReference type="InterPro" id="IPR029032">
    <property type="entry name" value="AhpD-like"/>
</dbReference>
<dbReference type="OrthoDB" id="9801997at2"/>
<organism evidence="2 3">
    <name type="scientific">Baekduia soli</name>
    <dbReference type="NCBI Taxonomy" id="496014"/>
    <lineage>
        <taxon>Bacteria</taxon>
        <taxon>Bacillati</taxon>
        <taxon>Actinomycetota</taxon>
        <taxon>Thermoleophilia</taxon>
        <taxon>Solirubrobacterales</taxon>
        <taxon>Baekduiaceae</taxon>
        <taxon>Baekduia</taxon>
    </lineage>
</organism>
<gene>
    <name evidence="2" type="ORF">FSW04_13660</name>
</gene>
<dbReference type="InterPro" id="IPR004675">
    <property type="entry name" value="AhpD_core"/>
</dbReference>
<dbReference type="RefSeq" id="WP_146920126.1">
    <property type="nucleotide sequence ID" value="NZ_CP042430.1"/>
</dbReference>
<keyword evidence="3" id="KW-1185">Reference proteome</keyword>
<evidence type="ECO:0000313" key="2">
    <source>
        <dbReference type="EMBL" id="QEC48508.1"/>
    </source>
</evidence>
<dbReference type="InterPro" id="IPR003779">
    <property type="entry name" value="CMD-like"/>
</dbReference>
<dbReference type="Proteomes" id="UP000321805">
    <property type="component" value="Chromosome"/>
</dbReference>
<feature type="domain" description="Carboxymuconolactone decarboxylase-like" evidence="1">
    <location>
        <begin position="17"/>
        <end position="98"/>
    </location>
</feature>
<sequence>MTLSLNDAAPRAVAHPPAAYQRMLAVQGAVDRAGLDGRLPHLIKIRASQINACGFCLDMHVGHALDDGVDERVLHLLPAWREVAAFDDRERAALALTEAVTLVHRDQVPREVWDAAAAVLSEDELGAVLWQIIAINAWNRLSIALRTQPASLAAAAEAAA</sequence>
<dbReference type="Gene3D" id="1.20.1290.10">
    <property type="entry name" value="AhpD-like"/>
    <property type="match status" value="1"/>
</dbReference>
<proteinExistence type="predicted"/>
<dbReference type="EMBL" id="CP042430">
    <property type="protein sequence ID" value="QEC48508.1"/>
    <property type="molecule type" value="Genomic_DNA"/>
</dbReference>
<dbReference type="SUPFAM" id="SSF69118">
    <property type="entry name" value="AhpD-like"/>
    <property type="match status" value="1"/>
</dbReference>
<protein>
    <submittedName>
        <fullName evidence="2">Carboxymuconolactone decarboxylase family protein</fullName>
    </submittedName>
</protein>
<dbReference type="PANTHER" id="PTHR34846">
    <property type="entry name" value="4-CARBOXYMUCONOLACTONE DECARBOXYLASE FAMILY PROTEIN (AFU_ORTHOLOGUE AFUA_6G11590)"/>
    <property type="match status" value="1"/>
</dbReference>